<dbReference type="KEGG" id="dmr:Deima_2572"/>
<reference evidence="1 2" key="1">
    <citation type="journal article" date="2011" name="Stand. Genomic Sci.">
        <title>Complete genome sequence of Deinococcus maricopensis type strain (LB-34).</title>
        <authorList>
            <person name="Pukall R."/>
            <person name="Zeytun A."/>
            <person name="Lucas S."/>
            <person name="Lapidus A."/>
            <person name="Hammon N."/>
            <person name="Deshpande S."/>
            <person name="Nolan M."/>
            <person name="Cheng J.F."/>
            <person name="Pitluck S."/>
            <person name="Liolios K."/>
            <person name="Pagani I."/>
            <person name="Mikhailova N."/>
            <person name="Ivanova N."/>
            <person name="Mavromatis K."/>
            <person name="Pati A."/>
            <person name="Tapia R."/>
            <person name="Han C."/>
            <person name="Goodwin L."/>
            <person name="Chen A."/>
            <person name="Palaniappan K."/>
            <person name="Land M."/>
            <person name="Hauser L."/>
            <person name="Chang Y.J."/>
            <person name="Jeffries C.D."/>
            <person name="Brambilla E.M."/>
            <person name="Rohde M."/>
            <person name="Goker M."/>
            <person name="Detter J.C."/>
            <person name="Woyke T."/>
            <person name="Bristow J."/>
            <person name="Eisen J.A."/>
            <person name="Markowitz V."/>
            <person name="Hugenholtz P."/>
            <person name="Kyrpides N.C."/>
            <person name="Klenk H.P."/>
        </authorList>
    </citation>
    <scope>NUCLEOTIDE SEQUENCE [LARGE SCALE GENOMIC DNA]</scope>
    <source>
        <strain evidence="2">DSM 21211 / LMG 22137 / NRRL B-23946 / LB-34</strain>
    </source>
</reference>
<accession>E8UAW7</accession>
<evidence type="ECO:0000313" key="2">
    <source>
        <dbReference type="Proteomes" id="UP000008635"/>
    </source>
</evidence>
<dbReference type="OrthoDB" id="73490at2"/>
<dbReference type="RefSeq" id="WP_013557710.1">
    <property type="nucleotide sequence ID" value="NC_014958.1"/>
</dbReference>
<sequence>MTHPAFESKEIGPQVLAYPDLADRWRTAAQQGAIKNLGRYTAILDADLASAVRATLPNLTAYAYDVHGGAIQPTPR</sequence>
<name>E8UAW7_DEIML</name>
<dbReference type="Proteomes" id="UP000008635">
    <property type="component" value="Chromosome"/>
</dbReference>
<dbReference type="HOGENOM" id="CLU_2648491_0_0_0"/>
<keyword evidence="2" id="KW-1185">Reference proteome</keyword>
<dbReference type="EMBL" id="CP002454">
    <property type="protein sequence ID" value="ADV68206.1"/>
    <property type="molecule type" value="Genomic_DNA"/>
</dbReference>
<evidence type="ECO:0000313" key="1">
    <source>
        <dbReference type="EMBL" id="ADV68206.1"/>
    </source>
</evidence>
<gene>
    <name evidence="1" type="ordered locus">Deima_2572</name>
</gene>
<protein>
    <submittedName>
        <fullName evidence="1">Uncharacterized protein</fullName>
    </submittedName>
</protein>
<dbReference type="STRING" id="709986.Deima_2572"/>
<dbReference type="AlphaFoldDB" id="E8UAW7"/>
<proteinExistence type="predicted"/>
<organism evidence="1 2">
    <name type="scientific">Deinococcus maricopensis (strain DSM 21211 / LMG 22137 / NRRL B-23946 / LB-34)</name>
    <dbReference type="NCBI Taxonomy" id="709986"/>
    <lineage>
        <taxon>Bacteria</taxon>
        <taxon>Thermotogati</taxon>
        <taxon>Deinococcota</taxon>
        <taxon>Deinococci</taxon>
        <taxon>Deinococcales</taxon>
        <taxon>Deinococcaceae</taxon>
        <taxon>Deinococcus</taxon>
    </lineage>
</organism>
<reference evidence="2" key="2">
    <citation type="submission" date="2011-01" db="EMBL/GenBank/DDBJ databases">
        <title>The complete genome of Deinococcus maricopensis DSM 21211.</title>
        <authorList>
            <consortium name="US DOE Joint Genome Institute (JGI-PGF)"/>
            <person name="Lucas S."/>
            <person name="Copeland A."/>
            <person name="Lapidus A."/>
            <person name="Goodwin L."/>
            <person name="Pitluck S."/>
            <person name="Kyrpides N."/>
            <person name="Mavromatis K."/>
            <person name="Pagani I."/>
            <person name="Ivanova N."/>
            <person name="Ovchinnikova G."/>
            <person name="Zeytun A."/>
            <person name="Detter J.C."/>
            <person name="Han C."/>
            <person name="Land M."/>
            <person name="Hauser L."/>
            <person name="Markowitz V."/>
            <person name="Cheng J.-F."/>
            <person name="Hugenholtz P."/>
            <person name="Woyke T."/>
            <person name="Wu D."/>
            <person name="Pukall R."/>
            <person name="Gehrich-Schroeter G."/>
            <person name="Brambilla E."/>
            <person name="Klenk H.-P."/>
            <person name="Eisen J.A."/>
        </authorList>
    </citation>
    <scope>NUCLEOTIDE SEQUENCE [LARGE SCALE GENOMIC DNA]</scope>
    <source>
        <strain evidence="2">DSM 21211 / LMG 22137 / NRRL B-23946 / LB-34</strain>
    </source>
</reference>